<proteinExistence type="predicted"/>
<evidence type="ECO:0000256" key="1">
    <source>
        <dbReference type="SAM" id="Coils"/>
    </source>
</evidence>
<dbReference type="EMBL" id="JARBHB010000001">
    <property type="protein sequence ID" value="KAJ8897525.1"/>
    <property type="molecule type" value="Genomic_DNA"/>
</dbReference>
<keyword evidence="3" id="KW-1185">Reference proteome</keyword>
<sequence length="447" mass="50665">MGEKDAAGSVRAPRTNKRRLLFMIIWDHPKRACCYRHLKSVPKTLEQLLGTTRGIFEWLRQSMIRRCHAYIAVHGGHFEHSLRVGRGVDVHVVPTLAIPGAARAWLVGAGGDLPEGPGAGAPRLEGVDVEHVEAVGGAVVLVLGRAAVLGAAGDSGVRVAHALEARARVPGQRLAYLVLRACNTQHITRDPRIPRFNEETQDHLDRWDMILDVLQGRTVIIGVDVNAKSELRHSSLSDEKGDLVSQYLLTSKLEIKNEEGELPTYVSQVHGSEDNLDITELEEERKSLRREIKRLHRSHGEEREALADDYRWKKQVYFNRVRQKKKQSWMELVTRVGNEDPFEMVYKIMANKMKENPPPNIIVNGTLVMDLKESMSALLHTLLPDDSQDEEGEGHSLRRDQMEMLPEEENAPEFTNMGFPQKEEPTLRCMSRLQFPGVKKNMHWPYF</sequence>
<protein>
    <submittedName>
        <fullName evidence="2">Uncharacterized protein</fullName>
    </submittedName>
</protein>
<dbReference type="InterPro" id="IPR036691">
    <property type="entry name" value="Endo/exonu/phosph_ase_sf"/>
</dbReference>
<feature type="coiled-coil region" evidence="1">
    <location>
        <begin position="271"/>
        <end position="298"/>
    </location>
</feature>
<gene>
    <name evidence="2" type="ORF">PR048_002872</name>
</gene>
<name>A0ABQ9ILE2_9NEOP</name>
<dbReference type="SUPFAM" id="SSF56219">
    <property type="entry name" value="DNase I-like"/>
    <property type="match status" value="1"/>
</dbReference>
<evidence type="ECO:0000313" key="2">
    <source>
        <dbReference type="EMBL" id="KAJ8897525.1"/>
    </source>
</evidence>
<evidence type="ECO:0000313" key="3">
    <source>
        <dbReference type="Proteomes" id="UP001159363"/>
    </source>
</evidence>
<organism evidence="2 3">
    <name type="scientific">Dryococelus australis</name>
    <dbReference type="NCBI Taxonomy" id="614101"/>
    <lineage>
        <taxon>Eukaryota</taxon>
        <taxon>Metazoa</taxon>
        <taxon>Ecdysozoa</taxon>
        <taxon>Arthropoda</taxon>
        <taxon>Hexapoda</taxon>
        <taxon>Insecta</taxon>
        <taxon>Pterygota</taxon>
        <taxon>Neoptera</taxon>
        <taxon>Polyneoptera</taxon>
        <taxon>Phasmatodea</taxon>
        <taxon>Verophasmatodea</taxon>
        <taxon>Anareolatae</taxon>
        <taxon>Phasmatidae</taxon>
        <taxon>Eurycanthinae</taxon>
        <taxon>Dryococelus</taxon>
    </lineage>
</organism>
<accession>A0ABQ9ILE2</accession>
<keyword evidence="1" id="KW-0175">Coiled coil</keyword>
<comment type="caution">
    <text evidence="2">The sequence shown here is derived from an EMBL/GenBank/DDBJ whole genome shotgun (WGS) entry which is preliminary data.</text>
</comment>
<reference evidence="2 3" key="1">
    <citation type="submission" date="2023-02" db="EMBL/GenBank/DDBJ databases">
        <title>LHISI_Scaffold_Assembly.</title>
        <authorList>
            <person name="Stuart O.P."/>
            <person name="Cleave R."/>
            <person name="Magrath M.J.L."/>
            <person name="Mikheyev A.S."/>
        </authorList>
    </citation>
    <scope>NUCLEOTIDE SEQUENCE [LARGE SCALE GENOMIC DNA]</scope>
    <source>
        <strain evidence="2">Daus_M_001</strain>
        <tissue evidence="2">Leg muscle</tissue>
    </source>
</reference>
<dbReference type="Proteomes" id="UP001159363">
    <property type="component" value="Chromosome 1"/>
</dbReference>
<dbReference type="Gene3D" id="3.60.10.10">
    <property type="entry name" value="Endonuclease/exonuclease/phosphatase"/>
    <property type="match status" value="1"/>
</dbReference>